<proteinExistence type="predicted"/>
<dbReference type="OrthoDB" id="44867at2759"/>
<evidence type="ECO:0000259" key="6">
    <source>
        <dbReference type="PROSITE" id="PS51321"/>
    </source>
</evidence>
<keyword evidence="8" id="KW-1185">Reference proteome</keyword>
<evidence type="ECO:0000313" key="8">
    <source>
        <dbReference type="Proteomes" id="UP000008312"/>
    </source>
</evidence>
<dbReference type="GO" id="GO:0008270">
    <property type="term" value="F:zinc ion binding"/>
    <property type="evidence" value="ECO:0007669"/>
    <property type="project" value="UniProtKB-KW"/>
</dbReference>
<reference evidence="7" key="1">
    <citation type="submission" date="2010-02" db="EMBL/GenBank/DDBJ databases">
        <title>Sequencing and annotation of the Blastocystis hominis genome.</title>
        <authorList>
            <person name="Wincker P."/>
        </authorList>
    </citation>
    <scope>NUCLEOTIDE SEQUENCE</scope>
    <source>
        <strain evidence="7">Singapore isolate B</strain>
    </source>
</reference>
<keyword evidence="3" id="KW-0862">Zinc</keyword>
<dbReference type="EMBL" id="FN668638">
    <property type="protein sequence ID" value="CBK19790.2"/>
    <property type="molecule type" value="Genomic_DNA"/>
</dbReference>
<dbReference type="PANTHER" id="PTHR11477:SF0">
    <property type="entry name" value="IP08861P-RELATED"/>
    <property type="match status" value="1"/>
</dbReference>
<keyword evidence="4" id="KW-0539">Nucleus</keyword>
<dbReference type="PROSITE" id="PS51321">
    <property type="entry name" value="TFIIS_CENTRAL"/>
    <property type="match status" value="1"/>
</dbReference>
<dbReference type="PANTHER" id="PTHR11477">
    <property type="entry name" value="TRANSCRIPTION FACTOR S-II ZINC FINGER DOMAIN-CONTAINING PROTEIN"/>
    <property type="match status" value="1"/>
</dbReference>
<sequence>MDLACRIEQSIYNQFPFSTKFNLKESYNAKLRNILFNLSDPKNPDLRNRIFSGELEPERLPIMTNDEMASSEMRKWKEEEERKHIEENVMLTDASEKKIATVSIAHDDIPKSVEIKEDSEPVTPREPSAPSEPPAKTVVIPTELDKEREEQIAALLKQIPAAPPTPQKGETGETGEAEKSKAAAANSASPAVKEPAKERFSLPVRPNAESEIAIAMPDAKPIGFLASVIQTPSDVEVGSVLLDKPVPVIGRMNVAACDAYWTTCKENPSYDVVWWRLELADDSSE</sequence>
<dbReference type="SMART" id="SM00510">
    <property type="entry name" value="TFS2M"/>
    <property type="match status" value="1"/>
</dbReference>
<evidence type="ECO:0000313" key="7">
    <source>
        <dbReference type="EMBL" id="CBK19790.2"/>
    </source>
</evidence>
<dbReference type="GeneID" id="24917523"/>
<evidence type="ECO:0000256" key="4">
    <source>
        <dbReference type="ARBA" id="ARBA00023242"/>
    </source>
</evidence>
<dbReference type="RefSeq" id="XP_012893838.1">
    <property type="nucleotide sequence ID" value="XM_013038384.1"/>
</dbReference>
<dbReference type="AlphaFoldDB" id="D8LVF1"/>
<keyword evidence="1" id="KW-0479">Metal-binding</keyword>
<dbReference type="GO" id="GO:0005634">
    <property type="term" value="C:nucleus"/>
    <property type="evidence" value="ECO:0007669"/>
    <property type="project" value="TreeGrafter"/>
</dbReference>
<dbReference type="InParanoid" id="D8LVF1"/>
<feature type="compositionally biased region" description="Low complexity" evidence="5">
    <location>
        <begin position="182"/>
        <end position="193"/>
    </location>
</feature>
<dbReference type="Gene3D" id="1.10.472.30">
    <property type="entry name" value="Transcription elongation factor S-II, central domain"/>
    <property type="match status" value="1"/>
</dbReference>
<dbReference type="InterPro" id="IPR036575">
    <property type="entry name" value="TFIIS_cen_dom_sf"/>
</dbReference>
<dbReference type="SUPFAM" id="SSF46942">
    <property type="entry name" value="Elongation factor TFIIS domain 2"/>
    <property type="match status" value="1"/>
</dbReference>
<name>D8LVF1_BLAHO</name>
<evidence type="ECO:0000256" key="3">
    <source>
        <dbReference type="ARBA" id="ARBA00022833"/>
    </source>
</evidence>
<dbReference type="InterPro" id="IPR003618">
    <property type="entry name" value="TFIIS_cen_dom"/>
</dbReference>
<dbReference type="Proteomes" id="UP000008312">
    <property type="component" value="Unassembled WGS sequence"/>
</dbReference>
<evidence type="ECO:0000256" key="2">
    <source>
        <dbReference type="ARBA" id="ARBA00022771"/>
    </source>
</evidence>
<gene>
    <name evidence="7" type="ORF">GSBLH_T00000205001</name>
</gene>
<evidence type="ECO:0000256" key="1">
    <source>
        <dbReference type="ARBA" id="ARBA00022723"/>
    </source>
</evidence>
<organism evidence="7">
    <name type="scientific">Blastocystis hominis</name>
    <dbReference type="NCBI Taxonomy" id="12968"/>
    <lineage>
        <taxon>Eukaryota</taxon>
        <taxon>Sar</taxon>
        <taxon>Stramenopiles</taxon>
        <taxon>Bigyra</taxon>
        <taxon>Opalozoa</taxon>
        <taxon>Opalinata</taxon>
        <taxon>Blastocystidae</taxon>
        <taxon>Blastocystis</taxon>
    </lineage>
</organism>
<feature type="region of interest" description="Disordered" evidence="5">
    <location>
        <begin position="109"/>
        <end position="137"/>
    </location>
</feature>
<protein>
    <recommendedName>
        <fullName evidence="6">TFIIS central domain-containing protein</fullName>
    </recommendedName>
</protein>
<dbReference type="Pfam" id="PF07500">
    <property type="entry name" value="TFIIS_M"/>
    <property type="match status" value="1"/>
</dbReference>
<accession>D8LVF1</accession>
<evidence type="ECO:0000256" key="5">
    <source>
        <dbReference type="SAM" id="MobiDB-lite"/>
    </source>
</evidence>
<keyword evidence="2" id="KW-0863">Zinc-finger</keyword>
<feature type="compositionally biased region" description="Basic and acidic residues" evidence="5">
    <location>
        <begin position="109"/>
        <end position="119"/>
    </location>
</feature>
<feature type="domain" description="TFIIS central" evidence="6">
    <location>
        <begin position="1"/>
        <end position="96"/>
    </location>
</feature>
<dbReference type="GO" id="GO:0006351">
    <property type="term" value="P:DNA-templated transcription"/>
    <property type="evidence" value="ECO:0007669"/>
    <property type="project" value="InterPro"/>
</dbReference>
<feature type="region of interest" description="Disordered" evidence="5">
    <location>
        <begin position="156"/>
        <end position="200"/>
    </location>
</feature>